<sequence>MQTIIKIENGVTRMPEWRMAEPVNFTACEGEHIAIVGRNGSGKSMLVDILVGRHPLLMHDPVYDFSPSKKTLVSDNIKYITFRDTYGGDNDRTYFLQQRWNQLEIDENTPIVKDKLEEAYQMAGEDTPERRKLQQHIYELFHMDKLLDKYIILLSSGELRKFKLATTLFSEPRVLIMDNPFIGLDADTREQLKQLLATLSAERALQVILVLSKSDDIPQFITHIVEVDGMKVGRKMTKQEYLDLRKPVPEHILSPVQQQAIIDLPYSNREYHNQEVVKMNKVSIRYGRRTILKELDWTVMNGERWALSGQNGAGKSTLLSLICADNPQSYACDIALFGNARGSGESIWDIKKHIGYVSPELHRSYQRDLPVIRIVASGLKDSVGLYVKPNEEDYEKCRFWMEVFGLKNMEERGFLKLSSGEQRLVLLARAFVKDPELLILDEPLHGLDNYNRRLVKDIIEAFCKRQNKTMIMVTHYKEELPACIDHSIFLIRHDE</sequence>
<dbReference type="InterPro" id="IPR017871">
    <property type="entry name" value="ABC_transporter-like_CS"/>
</dbReference>
<dbReference type="Gene3D" id="3.40.50.300">
    <property type="entry name" value="P-loop containing nucleotide triphosphate hydrolases"/>
    <property type="match status" value="2"/>
</dbReference>
<feature type="domain" description="ABC transporter" evidence="4">
    <location>
        <begin position="277"/>
        <end position="491"/>
    </location>
</feature>
<dbReference type="AlphaFoldDB" id="A0A6A7WBJ3"/>
<dbReference type="SUPFAM" id="SSF52540">
    <property type="entry name" value="P-loop containing nucleoside triphosphate hydrolases"/>
    <property type="match status" value="2"/>
</dbReference>
<evidence type="ECO:0000256" key="3">
    <source>
        <dbReference type="ARBA" id="ARBA00022840"/>
    </source>
</evidence>
<evidence type="ECO:0000256" key="1">
    <source>
        <dbReference type="ARBA" id="ARBA00022448"/>
    </source>
</evidence>
<dbReference type="InterPro" id="IPR003593">
    <property type="entry name" value="AAA+_ATPase"/>
</dbReference>
<dbReference type="GO" id="GO:0005524">
    <property type="term" value="F:ATP binding"/>
    <property type="evidence" value="ECO:0007669"/>
    <property type="project" value="UniProtKB-KW"/>
</dbReference>
<keyword evidence="1" id="KW-0813">Transport</keyword>
<proteinExistence type="predicted"/>
<dbReference type="PROSITE" id="PS50893">
    <property type="entry name" value="ABC_TRANSPORTER_2"/>
    <property type="match status" value="2"/>
</dbReference>
<dbReference type="Pfam" id="PF00005">
    <property type="entry name" value="ABC_tran"/>
    <property type="match status" value="2"/>
</dbReference>
<dbReference type="GO" id="GO:0043190">
    <property type="term" value="C:ATP-binding cassette (ABC) transporter complex"/>
    <property type="evidence" value="ECO:0007669"/>
    <property type="project" value="TreeGrafter"/>
</dbReference>
<evidence type="ECO:0000313" key="6">
    <source>
        <dbReference type="Proteomes" id="UP000384372"/>
    </source>
</evidence>
<organism evidence="5 6">
    <name type="scientific">Segatella copri</name>
    <dbReference type="NCBI Taxonomy" id="165179"/>
    <lineage>
        <taxon>Bacteria</taxon>
        <taxon>Pseudomonadati</taxon>
        <taxon>Bacteroidota</taxon>
        <taxon>Bacteroidia</taxon>
        <taxon>Bacteroidales</taxon>
        <taxon>Prevotellaceae</taxon>
        <taxon>Segatella</taxon>
    </lineage>
</organism>
<name>A0A6A7WBJ3_9BACT</name>
<feature type="domain" description="ABC transporter" evidence="4">
    <location>
        <begin position="5"/>
        <end position="254"/>
    </location>
</feature>
<dbReference type="InterPro" id="IPR027417">
    <property type="entry name" value="P-loop_NTPase"/>
</dbReference>
<dbReference type="EMBL" id="VZAD01000059">
    <property type="protein sequence ID" value="MQP11746.1"/>
    <property type="molecule type" value="Genomic_DNA"/>
</dbReference>
<dbReference type="OrthoDB" id="9789994at2"/>
<dbReference type="GO" id="GO:0042626">
    <property type="term" value="F:ATPase-coupled transmembrane transporter activity"/>
    <property type="evidence" value="ECO:0007669"/>
    <property type="project" value="TreeGrafter"/>
</dbReference>
<accession>A0A6A7WBJ3</accession>
<dbReference type="InterPro" id="IPR003439">
    <property type="entry name" value="ABC_transporter-like_ATP-bd"/>
</dbReference>
<keyword evidence="3 5" id="KW-0067">ATP-binding</keyword>
<keyword evidence="6" id="KW-1185">Reference proteome</keyword>
<evidence type="ECO:0000259" key="4">
    <source>
        <dbReference type="PROSITE" id="PS50893"/>
    </source>
</evidence>
<dbReference type="FunFam" id="3.40.50.300:FF:000866">
    <property type="entry name" value="Molybdate ABC transporter ATP-binding protein ModF"/>
    <property type="match status" value="1"/>
</dbReference>
<dbReference type="RefSeq" id="WP_158463438.1">
    <property type="nucleotide sequence ID" value="NZ_VZAD01000059.1"/>
</dbReference>
<dbReference type="Proteomes" id="UP000384372">
    <property type="component" value="Unassembled WGS sequence"/>
</dbReference>
<keyword evidence="2" id="KW-0547">Nucleotide-binding</keyword>
<comment type="caution">
    <text evidence="5">The sequence shown here is derived from an EMBL/GenBank/DDBJ whole genome shotgun (WGS) entry which is preliminary data.</text>
</comment>
<dbReference type="SMART" id="SM00382">
    <property type="entry name" value="AAA"/>
    <property type="match status" value="2"/>
</dbReference>
<evidence type="ECO:0000313" key="5">
    <source>
        <dbReference type="EMBL" id="MQP11746.1"/>
    </source>
</evidence>
<dbReference type="PROSITE" id="PS00211">
    <property type="entry name" value="ABC_TRANSPORTER_1"/>
    <property type="match status" value="2"/>
</dbReference>
<protein>
    <submittedName>
        <fullName evidence="5">ATP-binding cassette domain-containing protein</fullName>
    </submittedName>
</protein>
<dbReference type="PANTHER" id="PTHR43553:SF3">
    <property type="entry name" value="ABC TRANSPORTER ATP-BINDING PROTEIN MODF"/>
    <property type="match status" value="1"/>
</dbReference>
<dbReference type="InterPro" id="IPR050095">
    <property type="entry name" value="ECF_ABC_transporter_ATP-bd"/>
</dbReference>
<evidence type="ECO:0000256" key="2">
    <source>
        <dbReference type="ARBA" id="ARBA00022741"/>
    </source>
</evidence>
<dbReference type="GO" id="GO:0016887">
    <property type="term" value="F:ATP hydrolysis activity"/>
    <property type="evidence" value="ECO:0007669"/>
    <property type="project" value="InterPro"/>
</dbReference>
<reference evidence="5 6" key="1">
    <citation type="submission" date="2019-09" db="EMBL/GenBank/DDBJ databases">
        <title>Distinct polysaccharide growth profiles of human intestinal Prevotella copri isolates.</title>
        <authorList>
            <person name="Fehlner-Peach H."/>
            <person name="Magnabosco C."/>
            <person name="Raghavan V."/>
            <person name="Scher J.U."/>
            <person name="Tett A."/>
            <person name="Cox L.M."/>
            <person name="Gottsegen C."/>
            <person name="Watters A."/>
            <person name="Wiltshire- Gordon J.D."/>
            <person name="Segata N."/>
            <person name="Bonneau R."/>
            <person name="Littman D.R."/>
        </authorList>
    </citation>
    <scope>NUCLEOTIDE SEQUENCE [LARGE SCALE GENOMIC DNA]</scope>
    <source>
        <strain evidence="6">iAQ1173</strain>
    </source>
</reference>
<gene>
    <name evidence="5" type="ORF">F7D20_07200</name>
</gene>
<dbReference type="PANTHER" id="PTHR43553">
    <property type="entry name" value="HEAVY METAL TRANSPORTER"/>
    <property type="match status" value="1"/>
</dbReference>